<dbReference type="GO" id="GO:0051301">
    <property type="term" value="P:cell division"/>
    <property type="evidence" value="ECO:0007669"/>
    <property type="project" value="UniProtKB-KW"/>
</dbReference>
<feature type="region of interest" description="Disordered" evidence="3">
    <location>
        <begin position="423"/>
        <end position="448"/>
    </location>
</feature>
<feature type="compositionally biased region" description="Low complexity" evidence="3">
    <location>
        <begin position="657"/>
        <end position="666"/>
    </location>
</feature>
<proteinExistence type="predicted"/>
<evidence type="ECO:0000256" key="1">
    <source>
        <dbReference type="ARBA" id="ARBA00022618"/>
    </source>
</evidence>
<gene>
    <name evidence="5" type="primary">BUD4</name>
    <name evidence="5" type="ORF">MOBT1_002645</name>
</gene>
<feature type="compositionally biased region" description="Low complexity" evidence="3">
    <location>
        <begin position="431"/>
        <end position="445"/>
    </location>
</feature>
<sequence length="1339" mass="142958">MLPSLATTDRLVIDDVLQQYSPPQPGEESFDFDVSRDSEVAPAIVDAYVSIPRDAKSVSFDPNFRMREAPIPEVSEELEAPQASVTDRLVAHEATSMLDAPVPVREAPPVPAKVSQAAQEVTKSAAPTSVDALIDASVDAPEAADVPRETVTMVQETEGPKTRTTIVAETTDPAASAADPVPRPSTSAARRDSEGSMLPPDVDQLLGVPLEALPSFDPEQNGLRMPPRAVQEPASSRAAPQESAAAHAAPQETSPRPAPPLGTGRRGPAHLAPPVTTLHRQASMGLGAAWARDELSADDTQATVVERPLDETQATVLERPETSYERQDTSSLLAAERVENLVDELLHDEFLAGAEEADGAGLVDDVGLVDGEGLAGGVHEEARDSAAQAAPETAPKEAAASAAEAVPAAPLPDAVHMVTSPSIRRLPTEPSPAAAATSPPKLASPDLPKLPSWSPITFEGMLPDPSPPKKAVELPMYTVRPQITRDAVRQRMDRRRRGLPVERTPELASPVTSDEEAPSPAPDAEAPAARVREPEAPAARTRDAEGPRRAGAPPSPRVRAEEPVRPHTSLGTAEVAAPPLRVSVAALRELGPVAGTRSSVDEQRLLASPLAQIQSDLKRHASTHAARTSPPLLSMSAAMERQATWFADESTAGAPQAESAAPRSRSPTPPTEYHSPTDEVEPAPPMPRGEEGPFSHLLERELSRIVTESDQKYKVRDRGVFQSNSPELAQRPTFSMQPVDERPWQKLSRPNEVNAYRRISGGAPPAAPGEQTAGRLFVLIDSFIPSGLPLPKEPTEFYCVLDNGIHMVKTANAPLQPGADGLSLIHQEFELLEHEDLEVSFTLVLQLDAHLLELAPDDGMLERPGAAPRSGVGRLLHPFAARGTGGGGRFRSKGRVPPLLHHATRQGVLGRTTVRLAAEKGKCFARSLLLDLPVRPVPEEPPRHAGEVRMSAERMRGFTANLGKPRGTLRLRLFYLPPLPVAVQETLPRNLAECEQGMDNIAWHQSGASYKGTLTQLGGDCKTWRRRPMRIMGLNLICYNEVTKRPTTRIDLMQALSIDDCASLGSDLEDMDEMLPLQRSFRIAFRDGEKIYFFADTDAEMRQWLHVLQTVLTHKLDMPPPWADAAYAAANEFHGLPQPTTRSAETHATSTVRTTVADDGARGARLAPPHAGAARSAPRSRPARGTAPAPAAEPAPAAPRPAASSTAAAGARPQAARAAAGRAPPADASASARATRKPPPPRAPAQPTQPTRPTRPAQPARPTSAAAAAASPASPPPPPTVPKDTPPLADVPPPAPPKSPKPKNAPMSKARQFFSRRTDPASPSRWGLNLPYTNALRPF</sequence>
<feature type="compositionally biased region" description="Low complexity" evidence="3">
    <location>
        <begin position="232"/>
        <end position="252"/>
    </location>
</feature>
<evidence type="ECO:0000256" key="2">
    <source>
        <dbReference type="ARBA" id="ARBA00023306"/>
    </source>
</evidence>
<dbReference type="InterPro" id="IPR052007">
    <property type="entry name" value="Bud4"/>
</dbReference>
<feature type="region of interest" description="Disordered" evidence="3">
    <location>
        <begin position="170"/>
        <end position="273"/>
    </location>
</feature>
<dbReference type="SMART" id="SM00233">
    <property type="entry name" value="PH"/>
    <property type="match status" value="1"/>
</dbReference>
<accession>A0AAF0ITZ7</accession>
<dbReference type="InterPro" id="IPR011993">
    <property type="entry name" value="PH-like_dom_sf"/>
</dbReference>
<feature type="compositionally biased region" description="Low complexity" evidence="3">
    <location>
        <begin position="1167"/>
        <end position="1190"/>
    </location>
</feature>
<evidence type="ECO:0000313" key="5">
    <source>
        <dbReference type="EMBL" id="WFD03948.1"/>
    </source>
</evidence>
<feature type="compositionally biased region" description="Basic and acidic residues" evidence="3">
    <location>
        <begin position="530"/>
        <end position="548"/>
    </location>
</feature>
<organism evidence="5 6">
    <name type="scientific">Malassezia obtusa</name>
    <dbReference type="NCBI Taxonomy" id="76774"/>
    <lineage>
        <taxon>Eukaryota</taxon>
        <taxon>Fungi</taxon>
        <taxon>Dikarya</taxon>
        <taxon>Basidiomycota</taxon>
        <taxon>Ustilaginomycotina</taxon>
        <taxon>Malasseziomycetes</taxon>
        <taxon>Malasseziales</taxon>
        <taxon>Malasseziaceae</taxon>
        <taxon>Malassezia</taxon>
    </lineage>
</organism>
<dbReference type="Pfam" id="PF00169">
    <property type="entry name" value="PH"/>
    <property type="match status" value="1"/>
</dbReference>
<feature type="compositionally biased region" description="Polar residues" evidence="3">
    <location>
        <begin position="1138"/>
        <end position="1154"/>
    </location>
</feature>
<dbReference type="EMBL" id="CP119939">
    <property type="protein sequence ID" value="WFD03948.1"/>
    <property type="molecule type" value="Genomic_DNA"/>
</dbReference>
<dbReference type="PANTHER" id="PTHR36100">
    <property type="entry name" value="BUD SITE SELECTION PROTEIN 4"/>
    <property type="match status" value="1"/>
</dbReference>
<keyword evidence="6" id="KW-1185">Reference proteome</keyword>
<feature type="domain" description="PH" evidence="4">
    <location>
        <begin position="1008"/>
        <end position="1115"/>
    </location>
</feature>
<feature type="compositionally biased region" description="Low complexity" evidence="3">
    <location>
        <begin position="386"/>
        <end position="405"/>
    </location>
</feature>
<evidence type="ECO:0000259" key="4">
    <source>
        <dbReference type="SMART" id="SM00233"/>
    </source>
</evidence>
<dbReference type="Gene3D" id="2.30.29.30">
    <property type="entry name" value="Pleckstrin-homology domain (PH domain)/Phosphotyrosine-binding domain (PTB)"/>
    <property type="match status" value="1"/>
</dbReference>
<dbReference type="GO" id="GO:0005525">
    <property type="term" value="F:GTP binding"/>
    <property type="evidence" value="ECO:0007669"/>
    <property type="project" value="TreeGrafter"/>
</dbReference>
<feature type="region of interest" description="Disordered" evidence="3">
    <location>
        <begin position="483"/>
        <end position="579"/>
    </location>
</feature>
<name>A0AAF0ITZ7_9BASI</name>
<keyword evidence="1" id="KW-0132">Cell division</keyword>
<protein>
    <submittedName>
        <fullName evidence="5">Bud site selection protein bud4</fullName>
    </submittedName>
</protein>
<evidence type="ECO:0000313" key="6">
    <source>
        <dbReference type="Proteomes" id="UP001214603"/>
    </source>
</evidence>
<reference evidence="5" key="1">
    <citation type="submission" date="2023-03" db="EMBL/GenBank/DDBJ databases">
        <title>Mating type loci evolution in Malassezia.</title>
        <authorList>
            <person name="Coelho M.A."/>
        </authorList>
    </citation>
    <scope>NUCLEOTIDE SEQUENCE</scope>
    <source>
        <strain evidence="5">CBS 7876</strain>
    </source>
</reference>
<evidence type="ECO:0000256" key="3">
    <source>
        <dbReference type="SAM" id="MobiDB-lite"/>
    </source>
</evidence>
<feature type="region of interest" description="Disordered" evidence="3">
    <location>
        <begin position="1136"/>
        <end position="1339"/>
    </location>
</feature>
<keyword evidence="2" id="KW-0131">Cell cycle</keyword>
<dbReference type="InterPro" id="IPR001849">
    <property type="entry name" value="PH_domain"/>
</dbReference>
<dbReference type="PANTHER" id="PTHR36100:SF1">
    <property type="entry name" value="BUD SITE SELECTION PROTEIN 4"/>
    <property type="match status" value="1"/>
</dbReference>
<feature type="region of interest" description="Disordered" evidence="3">
    <location>
        <begin position="380"/>
        <end position="405"/>
    </location>
</feature>
<dbReference type="SUPFAM" id="SSF50729">
    <property type="entry name" value="PH domain-like"/>
    <property type="match status" value="1"/>
</dbReference>
<feature type="compositionally biased region" description="Pro residues" evidence="3">
    <location>
        <begin position="1273"/>
        <end position="1299"/>
    </location>
</feature>
<feature type="region of interest" description="Disordered" evidence="3">
    <location>
        <begin position="617"/>
        <end position="693"/>
    </location>
</feature>
<feature type="compositionally biased region" description="Low complexity" evidence="3">
    <location>
        <begin position="1200"/>
        <end position="1233"/>
    </location>
</feature>
<feature type="compositionally biased region" description="Low complexity" evidence="3">
    <location>
        <begin position="1245"/>
        <end position="1272"/>
    </location>
</feature>
<dbReference type="Proteomes" id="UP001214603">
    <property type="component" value="Chromosome 6"/>
</dbReference>